<evidence type="ECO:0000256" key="5">
    <source>
        <dbReference type="ARBA" id="ARBA00023242"/>
    </source>
</evidence>
<keyword evidence="4" id="KW-0862">Zinc</keyword>
<dbReference type="Proteomes" id="UP000694843">
    <property type="component" value="Unplaced"/>
</dbReference>
<keyword evidence="2" id="KW-0479">Metal-binding</keyword>
<dbReference type="PANTHER" id="PTHR13340">
    <property type="entry name" value="GATA ZINC FINGER DOMAIN-CONTAINING"/>
    <property type="match status" value="1"/>
</dbReference>
<dbReference type="RefSeq" id="XP_018021928.1">
    <property type="nucleotide sequence ID" value="XM_018166439.2"/>
</dbReference>
<dbReference type="OrthoDB" id="9994231at2759"/>
<dbReference type="KEGG" id="hazt:108678094"/>
<proteinExistence type="predicted"/>
<gene>
    <name evidence="8" type="primary">LOC108678094</name>
</gene>
<feature type="compositionally biased region" description="Basic and acidic residues" evidence="6">
    <location>
        <begin position="118"/>
        <end position="136"/>
    </location>
</feature>
<dbReference type="InterPro" id="IPR039050">
    <property type="entry name" value="GATAD1"/>
</dbReference>
<evidence type="ECO:0000256" key="3">
    <source>
        <dbReference type="ARBA" id="ARBA00022771"/>
    </source>
</evidence>
<dbReference type="PANTHER" id="PTHR13340:SF2">
    <property type="entry name" value="GATA ZINC FINGER DOMAIN-CONTAINING PROTEIN 1"/>
    <property type="match status" value="1"/>
</dbReference>
<dbReference type="GO" id="GO:0006325">
    <property type="term" value="P:chromatin organization"/>
    <property type="evidence" value="ECO:0007669"/>
    <property type="project" value="TreeGrafter"/>
</dbReference>
<comment type="subcellular location">
    <subcellularLocation>
        <location evidence="1">Nucleus</location>
    </subcellularLocation>
</comment>
<evidence type="ECO:0000313" key="8">
    <source>
        <dbReference type="RefSeq" id="XP_018021928.1"/>
    </source>
</evidence>
<dbReference type="GO" id="GO:0008270">
    <property type="term" value="F:zinc ion binding"/>
    <property type="evidence" value="ECO:0007669"/>
    <property type="project" value="UniProtKB-KW"/>
</dbReference>
<keyword evidence="7" id="KW-1185">Reference proteome</keyword>
<dbReference type="AlphaFoldDB" id="A0A8B7P7A6"/>
<dbReference type="GeneID" id="108678094"/>
<sequence>MQENLSVDDTMSHKDGDKQISASVKSRCGSPDNVIQEKSSREVCAENNPSGVNNRPSEAQGIPNISPDPIISVSEGSIATKGISKNKIVLSKSSTDIDEKILSDCHVSIQRCSSTSKSKRDEAQDGKEEETRQDTKRKSRKCKQTSKANAPRGKGRRFIFKKNVAKTPVAASIPVSLESVMFEGQYWQVGDIVSVQDVDGGIFYCQVRGLLQDQYCEKSAALTWLLPTIYSPPQAERFDPATYIIGPEEEIPRKMEYLTFVCHAPSDYYKLKNSPYPTSANLSNAAHVWASMSSVDVKIKSQSSRS</sequence>
<feature type="region of interest" description="Disordered" evidence="6">
    <location>
        <begin position="113"/>
        <end position="152"/>
    </location>
</feature>
<keyword evidence="5" id="KW-0539">Nucleus</keyword>
<keyword evidence="3" id="KW-0863">Zinc-finger</keyword>
<evidence type="ECO:0000256" key="1">
    <source>
        <dbReference type="ARBA" id="ARBA00004123"/>
    </source>
</evidence>
<evidence type="ECO:0000256" key="4">
    <source>
        <dbReference type="ARBA" id="ARBA00022833"/>
    </source>
</evidence>
<evidence type="ECO:0000313" key="7">
    <source>
        <dbReference type="Proteomes" id="UP000694843"/>
    </source>
</evidence>
<evidence type="ECO:0000256" key="2">
    <source>
        <dbReference type="ARBA" id="ARBA00022723"/>
    </source>
</evidence>
<protein>
    <submittedName>
        <fullName evidence="8">GATA zinc finger domain-containing protein 1</fullName>
    </submittedName>
</protein>
<organism evidence="7 8">
    <name type="scientific">Hyalella azteca</name>
    <name type="common">Amphipod</name>
    <dbReference type="NCBI Taxonomy" id="294128"/>
    <lineage>
        <taxon>Eukaryota</taxon>
        <taxon>Metazoa</taxon>
        <taxon>Ecdysozoa</taxon>
        <taxon>Arthropoda</taxon>
        <taxon>Crustacea</taxon>
        <taxon>Multicrustacea</taxon>
        <taxon>Malacostraca</taxon>
        <taxon>Eumalacostraca</taxon>
        <taxon>Peracarida</taxon>
        <taxon>Amphipoda</taxon>
        <taxon>Senticaudata</taxon>
        <taxon>Talitrida</taxon>
        <taxon>Talitroidea</taxon>
        <taxon>Hyalellidae</taxon>
        <taxon>Hyalella</taxon>
    </lineage>
</organism>
<dbReference type="GO" id="GO:0005634">
    <property type="term" value="C:nucleus"/>
    <property type="evidence" value="ECO:0007669"/>
    <property type="project" value="UniProtKB-SubCell"/>
</dbReference>
<evidence type="ECO:0000256" key="6">
    <source>
        <dbReference type="SAM" id="MobiDB-lite"/>
    </source>
</evidence>
<feature type="compositionally biased region" description="Polar residues" evidence="6">
    <location>
        <begin position="47"/>
        <end position="57"/>
    </location>
</feature>
<name>A0A8B7P7A6_HYAAZ</name>
<reference evidence="8" key="1">
    <citation type="submission" date="2025-08" db="UniProtKB">
        <authorList>
            <consortium name="RefSeq"/>
        </authorList>
    </citation>
    <scope>IDENTIFICATION</scope>
    <source>
        <tissue evidence="8">Whole organism</tissue>
    </source>
</reference>
<accession>A0A8B7P7A6</accession>
<feature type="region of interest" description="Disordered" evidence="6">
    <location>
        <begin position="1"/>
        <end position="68"/>
    </location>
</feature>